<dbReference type="Pfam" id="PF01322">
    <property type="entry name" value="Cytochrom_C_2"/>
    <property type="match status" value="1"/>
</dbReference>
<dbReference type="GO" id="GO:0005506">
    <property type="term" value="F:iron ion binding"/>
    <property type="evidence" value="ECO:0007669"/>
    <property type="project" value="InterPro"/>
</dbReference>
<dbReference type="SUPFAM" id="SSF47175">
    <property type="entry name" value="Cytochromes"/>
    <property type="match status" value="1"/>
</dbReference>
<name>A0A1W6ZTJ1_9HYPH</name>
<reference evidence="2 3" key="1">
    <citation type="submission" date="2017-05" db="EMBL/GenBank/DDBJ databases">
        <title>Full genome sequence of Pseudorhodoplanes sinuspersici.</title>
        <authorList>
            <person name="Dastgheib S.M.M."/>
            <person name="Shavandi M."/>
            <person name="Tirandaz H."/>
        </authorList>
    </citation>
    <scope>NUCLEOTIDE SEQUENCE [LARGE SCALE GENOMIC DNA]</scope>
    <source>
        <strain evidence="2 3">RIPI110</strain>
    </source>
</reference>
<keyword evidence="1" id="KW-1133">Transmembrane helix</keyword>
<dbReference type="Gene3D" id="1.20.120.10">
    <property type="entry name" value="Cytochrome c/b562"/>
    <property type="match status" value="1"/>
</dbReference>
<evidence type="ECO:0000313" key="2">
    <source>
        <dbReference type="EMBL" id="ARQ00729.1"/>
    </source>
</evidence>
<keyword evidence="3" id="KW-1185">Reference proteome</keyword>
<dbReference type="InterPro" id="IPR010980">
    <property type="entry name" value="Cyt_c/b562"/>
</dbReference>
<sequence length="250" mass="26635">MCHARSIRWVSKARAKPAPSAHAPRSSMRLLMHYGVLMGSTVSICRQHRNGSGAPSIQQNAERSRVRDGNWEWRSCYFLGITKCSPGLPRIPPAIRSISRNGVRHMIFRTACVVLAVALGATAVVAQSNAIAERKQIMKGVGAAAKTGAALAKGAEPYDNAKAVAVFVTYANAAGKMPSLFPDDSKTGGETTAAPKIWSDMAGFKAAMAKFEADSKAAQTSVKDLDSFKVAFSAMGKNCGGCHESYRISK</sequence>
<keyword evidence="1" id="KW-0472">Membrane</keyword>
<proteinExistence type="predicted"/>
<evidence type="ECO:0000313" key="3">
    <source>
        <dbReference type="Proteomes" id="UP000194137"/>
    </source>
</evidence>
<evidence type="ECO:0008006" key="4">
    <source>
        <dbReference type="Google" id="ProtNLM"/>
    </source>
</evidence>
<dbReference type="GO" id="GO:0022900">
    <property type="term" value="P:electron transport chain"/>
    <property type="evidence" value="ECO:0007669"/>
    <property type="project" value="InterPro"/>
</dbReference>
<dbReference type="GO" id="GO:0009055">
    <property type="term" value="F:electron transfer activity"/>
    <property type="evidence" value="ECO:0007669"/>
    <property type="project" value="InterPro"/>
</dbReference>
<dbReference type="InterPro" id="IPR002321">
    <property type="entry name" value="Cyt_c_II"/>
</dbReference>
<dbReference type="STRING" id="1235591.CAK95_17790"/>
<feature type="transmembrane region" description="Helical" evidence="1">
    <location>
        <begin position="106"/>
        <end position="126"/>
    </location>
</feature>
<dbReference type="AlphaFoldDB" id="A0A1W6ZTJ1"/>
<evidence type="ECO:0000256" key="1">
    <source>
        <dbReference type="SAM" id="Phobius"/>
    </source>
</evidence>
<keyword evidence="1" id="KW-0812">Transmembrane</keyword>
<dbReference type="GO" id="GO:0020037">
    <property type="term" value="F:heme binding"/>
    <property type="evidence" value="ECO:0007669"/>
    <property type="project" value="InterPro"/>
</dbReference>
<dbReference type="Proteomes" id="UP000194137">
    <property type="component" value="Chromosome"/>
</dbReference>
<protein>
    <recommendedName>
        <fullName evidence="4">Cytochrome c domain-containing protein</fullName>
    </recommendedName>
</protein>
<gene>
    <name evidence="2" type="ORF">CAK95_17790</name>
</gene>
<dbReference type="KEGG" id="psin:CAK95_17790"/>
<dbReference type="PROSITE" id="PS51009">
    <property type="entry name" value="CYTCII"/>
    <property type="match status" value="1"/>
</dbReference>
<accession>A0A1W6ZTJ1</accession>
<dbReference type="EMBL" id="CP021112">
    <property type="protein sequence ID" value="ARQ00729.1"/>
    <property type="molecule type" value="Genomic_DNA"/>
</dbReference>
<organism evidence="2 3">
    <name type="scientific">Pseudorhodoplanes sinuspersici</name>
    <dbReference type="NCBI Taxonomy" id="1235591"/>
    <lineage>
        <taxon>Bacteria</taxon>
        <taxon>Pseudomonadati</taxon>
        <taxon>Pseudomonadota</taxon>
        <taxon>Alphaproteobacteria</taxon>
        <taxon>Hyphomicrobiales</taxon>
        <taxon>Pseudorhodoplanes</taxon>
    </lineage>
</organism>